<dbReference type="InterPro" id="IPR015421">
    <property type="entry name" value="PyrdxlP-dep_Trfase_major"/>
</dbReference>
<proteinExistence type="predicted"/>
<dbReference type="PANTHER" id="PTHR42735:SF4">
    <property type="entry name" value="PYRIDOXAL PHOSPHATE-DEPENDENT DECARBOXYLASE FAMILY PROTEIN"/>
    <property type="match status" value="1"/>
</dbReference>
<feature type="region of interest" description="Disordered" evidence="5">
    <location>
        <begin position="981"/>
        <end position="1005"/>
    </location>
</feature>
<comment type="cofactor">
    <cofactor evidence="1 4">
        <name>pyridoxal 5'-phosphate</name>
        <dbReference type="ChEBI" id="CHEBI:597326"/>
    </cofactor>
</comment>
<organism evidence="6 7">
    <name type="scientific">Pestalotiopsis fici (strain W106-1 / CGMCC3.15140)</name>
    <dbReference type="NCBI Taxonomy" id="1229662"/>
    <lineage>
        <taxon>Eukaryota</taxon>
        <taxon>Fungi</taxon>
        <taxon>Dikarya</taxon>
        <taxon>Ascomycota</taxon>
        <taxon>Pezizomycotina</taxon>
        <taxon>Sordariomycetes</taxon>
        <taxon>Xylariomycetidae</taxon>
        <taxon>Amphisphaeriales</taxon>
        <taxon>Sporocadaceae</taxon>
        <taxon>Pestalotiopsis</taxon>
    </lineage>
</organism>
<sequence>MAVESSAIFPHDLVSKLKSELPEIKSHEAPDLEDDHSDTVYAASPEHGTAWSSYRTPDVSHQIISSYFIGPQAENLRYFENNIHTILEELRLARTKYYPEDGKFITESVQKSPAFKKSMKKLSNAVQKAANLLGRTSIPFWSPRYEAHMCTDMSMASLLGYFMTMIYNPNNVALEASPLSTVAEIEVGEQLCELFGYNIDEDNHDSPQGWGHVTCGGTVANLESIWYVKAILTCNRARNLKFYPLSIREAMLDDGPLSFLNSKFSIETCAGEEKLFSELSDWELLNLKPNDVLDIPDRLYQEYGISNKFLSDVMNKFTIQSTGKDGLEYKYTKDKPAQYMLATTRHYSWPKGAAVAGIGSNNVIGIPVDNAARVDLDELEKKLEESLENERPVYAVVAIIGSTEEGAVDPLSSILALRKQYQAKGLSFLVHADAAWGGYFCSMLPKSYRPGDITNLPTEMGDGDGFVPDASLRAETQEDLYAMRFADSITVDPHKAGYIPYPAGGLCYRDGRMRYLVTWTSPYLSRGSVTSIGIYGVEGSKPGAAAVSTWLSNKTIGLNQQGYGALLSEVTWTCTRLSAEWAAMTSSTSPFVCVPFNELPSERAANSSPEKVEAEKTRIREEILKKSNADIVKDDQSRPRDQKAMKLMRDLGSDLNINAFAINFRYSDGRLNEDVEEANYLMKRVIEALSVDSPDDDPSKIPLYLTSTEFSDELYGNCKKHFMKRLGLEDSTQDLMVLRNVIMSPFPTDGNFINRLAEIFYKTVKDETEIVRKRNEIGEDLHSFLIQGAEKIFLIHLPMFHVANHRQQLIVSVDFDQKSRQKYIDMKRANPNEPMILVTQNKTLLPEIIKNNGTFAAQIKTEHSGVILKNVKVKVTSTVVSRPLNSKWRLPNYPQKFMPFYLYGSANEANIDHVIVRAPNTQLSAGRCTVNLEGGSGGDDIWSKPLILTLEDVYEETMQPFPPNSEIVSKNGAIVAEPRTKPSTAMNGSAHGPGRTSPASVITSETRSGKMRGSGFFFRPGAKFNIKVYEDGDRDDDDVGFASFRLGKELAKGTIELGDSVYVDSEAMNFDPFQKVDKVADWRHEFSQIGKELE</sequence>
<evidence type="ECO:0000256" key="4">
    <source>
        <dbReference type="PIRSR" id="PIRSR602129-50"/>
    </source>
</evidence>
<dbReference type="InterPro" id="IPR015424">
    <property type="entry name" value="PyrdxlP-dep_Trfase"/>
</dbReference>
<evidence type="ECO:0000313" key="7">
    <source>
        <dbReference type="Proteomes" id="UP000030651"/>
    </source>
</evidence>
<dbReference type="GO" id="GO:0030170">
    <property type="term" value="F:pyridoxal phosphate binding"/>
    <property type="evidence" value="ECO:0007669"/>
    <property type="project" value="InterPro"/>
</dbReference>
<dbReference type="GO" id="GO:0016830">
    <property type="term" value="F:carbon-carbon lyase activity"/>
    <property type="evidence" value="ECO:0007669"/>
    <property type="project" value="InterPro"/>
</dbReference>
<dbReference type="Proteomes" id="UP000030651">
    <property type="component" value="Unassembled WGS sequence"/>
</dbReference>
<feature type="modified residue" description="N6-(pyridoxal phosphate)lysine" evidence="4">
    <location>
        <position position="495"/>
    </location>
</feature>
<evidence type="ECO:0000313" key="6">
    <source>
        <dbReference type="EMBL" id="ETS80627.1"/>
    </source>
</evidence>
<dbReference type="eggNOG" id="KOG0629">
    <property type="taxonomic scope" value="Eukaryota"/>
</dbReference>
<reference evidence="7" key="1">
    <citation type="journal article" date="2015" name="BMC Genomics">
        <title>Genomic and transcriptomic analysis of the endophytic fungus Pestalotiopsis fici reveals its lifestyle and high potential for synthesis of natural products.</title>
        <authorList>
            <person name="Wang X."/>
            <person name="Zhang X."/>
            <person name="Liu L."/>
            <person name="Xiang M."/>
            <person name="Wang W."/>
            <person name="Sun X."/>
            <person name="Che Y."/>
            <person name="Guo L."/>
            <person name="Liu G."/>
            <person name="Guo L."/>
            <person name="Wang C."/>
            <person name="Yin W.B."/>
            <person name="Stadler M."/>
            <person name="Zhang X."/>
            <person name="Liu X."/>
        </authorList>
    </citation>
    <scope>NUCLEOTIDE SEQUENCE [LARGE SCALE GENOMIC DNA]</scope>
    <source>
        <strain evidence="7">W106-1 / CGMCC3.15140</strain>
    </source>
</reference>
<dbReference type="GeneID" id="19273169"/>
<dbReference type="OrthoDB" id="2161780at2759"/>
<dbReference type="GO" id="GO:0019752">
    <property type="term" value="P:carboxylic acid metabolic process"/>
    <property type="evidence" value="ECO:0007669"/>
    <property type="project" value="InterPro"/>
</dbReference>
<dbReference type="InParanoid" id="W3X5D7"/>
<dbReference type="HOGENOM" id="CLU_005446_1_0_1"/>
<dbReference type="EMBL" id="KI912113">
    <property type="protein sequence ID" value="ETS80627.1"/>
    <property type="molecule type" value="Genomic_DNA"/>
</dbReference>
<dbReference type="Gene3D" id="3.40.640.10">
    <property type="entry name" value="Type I PLP-dependent aspartate aminotransferase-like (Major domain)"/>
    <property type="match status" value="2"/>
</dbReference>
<dbReference type="SUPFAM" id="SSF53383">
    <property type="entry name" value="PLP-dependent transferases"/>
    <property type="match status" value="1"/>
</dbReference>
<accession>W3X5D7</accession>
<dbReference type="InterPro" id="IPR002129">
    <property type="entry name" value="PyrdxlP-dep_de-COase"/>
</dbReference>
<keyword evidence="7" id="KW-1185">Reference proteome</keyword>
<evidence type="ECO:0000256" key="5">
    <source>
        <dbReference type="SAM" id="MobiDB-lite"/>
    </source>
</evidence>
<dbReference type="STRING" id="1229662.W3X5D7"/>
<protein>
    <submittedName>
        <fullName evidence="6">Uncharacterized protein</fullName>
    </submittedName>
</protein>
<dbReference type="KEGG" id="pfy:PFICI_08156"/>
<dbReference type="InterPro" id="IPR050477">
    <property type="entry name" value="GrpII_AminoAcid_Decarb"/>
</dbReference>
<name>W3X5D7_PESFW</name>
<evidence type="ECO:0000256" key="2">
    <source>
        <dbReference type="ARBA" id="ARBA00022898"/>
    </source>
</evidence>
<dbReference type="OMA" id="FHVANHR"/>
<dbReference type="RefSeq" id="XP_007834928.1">
    <property type="nucleotide sequence ID" value="XM_007836737.1"/>
</dbReference>
<gene>
    <name evidence="6" type="ORF">PFICI_08156</name>
</gene>
<evidence type="ECO:0000256" key="1">
    <source>
        <dbReference type="ARBA" id="ARBA00001933"/>
    </source>
</evidence>
<keyword evidence="2 4" id="KW-0663">Pyridoxal phosphate</keyword>
<dbReference type="Pfam" id="PF00282">
    <property type="entry name" value="Pyridoxal_deC"/>
    <property type="match status" value="1"/>
</dbReference>
<evidence type="ECO:0000256" key="3">
    <source>
        <dbReference type="ARBA" id="ARBA00023239"/>
    </source>
</evidence>
<dbReference type="AlphaFoldDB" id="W3X5D7"/>
<keyword evidence="3" id="KW-0456">Lyase</keyword>
<dbReference type="PANTHER" id="PTHR42735">
    <property type="match status" value="1"/>
</dbReference>